<feature type="region of interest" description="Disordered" evidence="1">
    <location>
        <begin position="1"/>
        <end position="46"/>
    </location>
</feature>
<dbReference type="EMBL" id="CAUYUJ010017888">
    <property type="protein sequence ID" value="CAK0878824.1"/>
    <property type="molecule type" value="Genomic_DNA"/>
</dbReference>
<evidence type="ECO:0000313" key="3">
    <source>
        <dbReference type="Proteomes" id="UP001189429"/>
    </source>
</evidence>
<sequence length="262" mass="27916">MFGAPGRPTRKAADDLAGRVQKDAKKGAVGGEGDAVPAGGKDKDEDAVMAGRERVQELQLMEALATLTLQLDEERAVQSRAQNIALEGPSENDFLKVMDWAIEQRDQSGVGARKAAKGMGEAYLGNPFSKRPVALFSGVLFRELAESAPAAAKSLLDQFAVVGKQASVQAPEFRASRCSKIECTKSDDGPQDCDVTMSQWRFAIPSCSDVESFFLQAREAQLFRGVGIELDFDRGPRSKAAKNVANIAFGSDSAKGTGKGKG</sequence>
<dbReference type="Proteomes" id="UP001189429">
    <property type="component" value="Unassembled WGS sequence"/>
</dbReference>
<proteinExistence type="predicted"/>
<evidence type="ECO:0000256" key="1">
    <source>
        <dbReference type="SAM" id="MobiDB-lite"/>
    </source>
</evidence>
<comment type="caution">
    <text evidence="2">The sequence shown here is derived from an EMBL/GenBank/DDBJ whole genome shotgun (WGS) entry which is preliminary data.</text>
</comment>
<name>A0ABN9W1M7_9DINO</name>
<keyword evidence="3" id="KW-1185">Reference proteome</keyword>
<accession>A0ABN9W1M7</accession>
<evidence type="ECO:0000313" key="2">
    <source>
        <dbReference type="EMBL" id="CAK0878824.1"/>
    </source>
</evidence>
<reference evidence="2" key="1">
    <citation type="submission" date="2023-10" db="EMBL/GenBank/DDBJ databases">
        <authorList>
            <person name="Chen Y."/>
            <person name="Shah S."/>
            <person name="Dougan E. K."/>
            <person name="Thang M."/>
            <person name="Chan C."/>
        </authorList>
    </citation>
    <scope>NUCLEOTIDE SEQUENCE [LARGE SCALE GENOMIC DNA]</scope>
</reference>
<protein>
    <submittedName>
        <fullName evidence="2">Uncharacterized protein</fullName>
    </submittedName>
</protein>
<feature type="non-terminal residue" evidence="2">
    <location>
        <position position="262"/>
    </location>
</feature>
<gene>
    <name evidence="2" type="ORF">PCOR1329_LOCUS62447</name>
</gene>
<feature type="compositionally biased region" description="Basic and acidic residues" evidence="1">
    <location>
        <begin position="11"/>
        <end position="26"/>
    </location>
</feature>
<organism evidence="2 3">
    <name type="scientific">Prorocentrum cordatum</name>
    <dbReference type="NCBI Taxonomy" id="2364126"/>
    <lineage>
        <taxon>Eukaryota</taxon>
        <taxon>Sar</taxon>
        <taxon>Alveolata</taxon>
        <taxon>Dinophyceae</taxon>
        <taxon>Prorocentrales</taxon>
        <taxon>Prorocentraceae</taxon>
        <taxon>Prorocentrum</taxon>
    </lineage>
</organism>